<protein>
    <recommendedName>
        <fullName evidence="2">Arrestin C-terminal-like domain-containing protein</fullName>
    </recommendedName>
</protein>
<dbReference type="Proteomes" id="UP000054549">
    <property type="component" value="Unassembled WGS sequence"/>
</dbReference>
<dbReference type="HOGENOM" id="CLU_006109_0_0_1"/>
<feature type="compositionally biased region" description="Polar residues" evidence="1">
    <location>
        <begin position="805"/>
        <end position="829"/>
    </location>
</feature>
<evidence type="ECO:0000256" key="1">
    <source>
        <dbReference type="SAM" id="MobiDB-lite"/>
    </source>
</evidence>
<evidence type="ECO:0000313" key="4">
    <source>
        <dbReference type="Proteomes" id="UP000054549"/>
    </source>
</evidence>
<feature type="compositionally biased region" description="Pro residues" evidence="1">
    <location>
        <begin position="761"/>
        <end position="773"/>
    </location>
</feature>
<dbReference type="InterPro" id="IPR014752">
    <property type="entry name" value="Arrestin-like_C"/>
</dbReference>
<feature type="compositionally biased region" description="Polar residues" evidence="1">
    <location>
        <begin position="376"/>
        <end position="416"/>
    </location>
</feature>
<dbReference type="PANTHER" id="PTHR36419:SF1">
    <property type="entry name" value="RHO1 GEF LOCALIZING PROTEIN 1"/>
    <property type="match status" value="1"/>
</dbReference>
<dbReference type="Pfam" id="PF02752">
    <property type="entry name" value="Arrestin_C"/>
    <property type="match status" value="1"/>
</dbReference>
<evidence type="ECO:0000259" key="2">
    <source>
        <dbReference type="Pfam" id="PF02752"/>
    </source>
</evidence>
<organism evidence="3 4">
    <name type="scientific">Amanita muscaria (strain Koide BX008)</name>
    <dbReference type="NCBI Taxonomy" id="946122"/>
    <lineage>
        <taxon>Eukaryota</taxon>
        <taxon>Fungi</taxon>
        <taxon>Dikarya</taxon>
        <taxon>Basidiomycota</taxon>
        <taxon>Agaricomycotina</taxon>
        <taxon>Agaricomycetes</taxon>
        <taxon>Agaricomycetidae</taxon>
        <taxon>Agaricales</taxon>
        <taxon>Pluteineae</taxon>
        <taxon>Amanitaceae</taxon>
        <taxon>Amanita</taxon>
    </lineage>
</organism>
<feature type="compositionally biased region" description="Low complexity" evidence="1">
    <location>
        <begin position="774"/>
        <end position="784"/>
    </location>
</feature>
<feature type="compositionally biased region" description="Basic and acidic residues" evidence="1">
    <location>
        <begin position="853"/>
        <end position="865"/>
    </location>
</feature>
<feature type="compositionally biased region" description="Low complexity" evidence="1">
    <location>
        <begin position="600"/>
        <end position="621"/>
    </location>
</feature>
<dbReference type="GO" id="GO:0000935">
    <property type="term" value="C:division septum"/>
    <property type="evidence" value="ECO:0007669"/>
    <property type="project" value="TreeGrafter"/>
</dbReference>
<feature type="compositionally biased region" description="Polar residues" evidence="1">
    <location>
        <begin position="899"/>
        <end position="908"/>
    </location>
</feature>
<accession>A0A0C2WZ15</accession>
<feature type="region of interest" description="Disordered" evidence="1">
    <location>
        <begin position="760"/>
        <end position="950"/>
    </location>
</feature>
<dbReference type="InterPro" id="IPR011022">
    <property type="entry name" value="Arrestin_C-like"/>
</dbReference>
<name>A0A0C2WZ15_AMAMK</name>
<proteinExistence type="predicted"/>
<feature type="region of interest" description="Disordered" evidence="1">
    <location>
        <begin position="596"/>
        <end position="634"/>
    </location>
</feature>
<feature type="domain" description="Arrestin C-terminal-like" evidence="2">
    <location>
        <begin position="177"/>
        <end position="311"/>
    </location>
</feature>
<dbReference type="AlphaFoldDB" id="A0A0C2WZ15"/>
<dbReference type="InterPro" id="IPR053060">
    <property type="entry name" value="Cytokinesis_Signaling_Reg"/>
</dbReference>
<sequence length="950" mass="101238">MSLVQLTLRPPPHVDFVTGYPGIPPNGADRPQAAVKGALEIRVPAQGVKAQWVKVELRKVEILPGGGTGNTFYDVVGPGTVTLWTSGGAEYEVLHARDFPFSIRIPEAVPPSLQLEQRAGIHYELVATVCTKGKRSFFRKRKNAVASTTASVIIDKHDLHSTWPVYCQQESRQINQDGIKLTVERNQSCYGPGDRMAVTATIKSESAHTVMLRSFEILLKETVSFRGQIFVDGRKGEPLTKSTMVSENRFQVNTPMYAGMQATQDLFCMLSATHTNTTLSAARHIDITYALVVKAHLGAGMPLVMELPVIVSNWQRSVSLEAMKRIGPAPGLSVILTPGASGVSPLTQQPITRVEPIPAGGTSTTQNRPTKDGYGNSRQNTYNTYPAAASSAQPDDISGTSRRPTHQVSDSQSSMRNADEFGGWPSRQGGATRPAVGAGKRPPSSGSRLPQTHRFTITNLVPFESEESQSDPAWISAADEKKAKQRYEDARARVERIQGAVTTSSPPPPAAAPVAPPVTQIVAPQPKPASSSNAASWPTAEEEKLRLFQNAQAAVAKTQGYEAAPVAVDPTAASASTHSKQPSAAALMYSQAVSAMRNDQTTTTKQQAQSSSSARAPAPAKIVTPPPVKPGRVPGYLTAEEEKAALRRYENAKRAVDRVQNVEYYEQEPEAGTSSLVPYDSLYPPGPPAASAAPAQSIPVNDLPPPFEAGPPLTAPQQLSEKERLRRAYEVQDAAVSRQNTASTAHVPAAQAPIRQIPAAIAPPPQNASPPPFSTGSSTYTSAAAEKEALRRRLEAQEAGGAAPNNWQTVTPPQTPPRSNSDSAPSSAVRNRPTPVPPAAAGSGSGQRILTAAEEKAMLRARYEAQESGAGSGGPPPPMYANGFGNSAGSSNGVAPSSYSGLSYASTAPSSPPPLRPRPPRDYIKETQEEDERVSRMTMNGMQDESKTTW</sequence>
<feature type="region of interest" description="Disordered" evidence="1">
    <location>
        <begin position="352"/>
        <end position="453"/>
    </location>
</feature>
<feature type="region of interest" description="Disordered" evidence="1">
    <location>
        <begin position="666"/>
        <end position="725"/>
    </location>
</feature>
<dbReference type="InParanoid" id="A0A0C2WZ15"/>
<dbReference type="Gene3D" id="2.60.40.640">
    <property type="match status" value="1"/>
</dbReference>
<feature type="compositionally biased region" description="Polar residues" evidence="1">
    <location>
        <begin position="444"/>
        <end position="453"/>
    </location>
</feature>
<evidence type="ECO:0000313" key="3">
    <source>
        <dbReference type="EMBL" id="KIL67042.1"/>
    </source>
</evidence>
<keyword evidence="4" id="KW-1185">Reference proteome</keyword>
<dbReference type="OrthoDB" id="4001642at2759"/>
<reference evidence="3 4" key="1">
    <citation type="submission" date="2014-04" db="EMBL/GenBank/DDBJ databases">
        <title>Evolutionary Origins and Diversification of the Mycorrhizal Mutualists.</title>
        <authorList>
            <consortium name="DOE Joint Genome Institute"/>
            <consortium name="Mycorrhizal Genomics Consortium"/>
            <person name="Kohler A."/>
            <person name="Kuo A."/>
            <person name="Nagy L.G."/>
            <person name="Floudas D."/>
            <person name="Copeland A."/>
            <person name="Barry K.W."/>
            <person name="Cichocki N."/>
            <person name="Veneault-Fourrey C."/>
            <person name="LaButti K."/>
            <person name="Lindquist E.A."/>
            <person name="Lipzen A."/>
            <person name="Lundell T."/>
            <person name="Morin E."/>
            <person name="Murat C."/>
            <person name="Riley R."/>
            <person name="Ohm R."/>
            <person name="Sun H."/>
            <person name="Tunlid A."/>
            <person name="Henrissat B."/>
            <person name="Grigoriev I.V."/>
            <person name="Hibbett D.S."/>
            <person name="Martin F."/>
        </authorList>
    </citation>
    <scope>NUCLEOTIDE SEQUENCE [LARGE SCALE GENOMIC DNA]</scope>
    <source>
        <strain evidence="3 4">Koide BX008</strain>
    </source>
</reference>
<dbReference type="PANTHER" id="PTHR36419">
    <property type="entry name" value="ARRESTIN FAMILY PROTEIN 1"/>
    <property type="match status" value="1"/>
</dbReference>
<dbReference type="GO" id="GO:0000917">
    <property type="term" value="P:division septum assembly"/>
    <property type="evidence" value="ECO:0007669"/>
    <property type="project" value="TreeGrafter"/>
</dbReference>
<gene>
    <name evidence="3" type="ORF">M378DRAFT_185807</name>
</gene>
<feature type="compositionally biased region" description="Basic and acidic residues" evidence="1">
    <location>
        <begin position="785"/>
        <end position="796"/>
    </location>
</feature>
<feature type="compositionally biased region" description="Low complexity" evidence="1">
    <location>
        <begin position="881"/>
        <end position="898"/>
    </location>
</feature>
<dbReference type="EMBL" id="KN818233">
    <property type="protein sequence ID" value="KIL67042.1"/>
    <property type="molecule type" value="Genomic_DNA"/>
</dbReference>